<dbReference type="AlphaFoldDB" id="A0A2S7SYZ9"/>
<protein>
    <submittedName>
        <fullName evidence="2">Uncharacterized protein</fullName>
    </submittedName>
</protein>
<dbReference type="EMBL" id="PPSL01000002">
    <property type="protein sequence ID" value="PQJ11944.1"/>
    <property type="molecule type" value="Genomic_DNA"/>
</dbReference>
<organism evidence="2 3">
    <name type="scientific">Flavipsychrobacter stenotrophus</name>
    <dbReference type="NCBI Taxonomy" id="2077091"/>
    <lineage>
        <taxon>Bacteria</taxon>
        <taxon>Pseudomonadati</taxon>
        <taxon>Bacteroidota</taxon>
        <taxon>Chitinophagia</taxon>
        <taxon>Chitinophagales</taxon>
        <taxon>Chitinophagaceae</taxon>
        <taxon>Flavipsychrobacter</taxon>
    </lineage>
</organism>
<feature type="transmembrane region" description="Helical" evidence="1">
    <location>
        <begin position="147"/>
        <end position="172"/>
    </location>
</feature>
<keyword evidence="1" id="KW-0472">Membrane</keyword>
<accession>A0A2S7SYZ9</accession>
<keyword evidence="1" id="KW-0812">Transmembrane</keyword>
<feature type="transmembrane region" description="Helical" evidence="1">
    <location>
        <begin position="192"/>
        <end position="209"/>
    </location>
</feature>
<proteinExistence type="predicted"/>
<evidence type="ECO:0000256" key="1">
    <source>
        <dbReference type="SAM" id="Phobius"/>
    </source>
</evidence>
<reference evidence="2 3" key="1">
    <citation type="submission" date="2018-01" db="EMBL/GenBank/DDBJ databases">
        <title>A novel member of the phylum Bacteroidetes isolated from glacier ice.</title>
        <authorList>
            <person name="Liu Q."/>
            <person name="Xin Y.-H."/>
        </authorList>
    </citation>
    <scope>NUCLEOTIDE SEQUENCE [LARGE SCALE GENOMIC DNA]</scope>
    <source>
        <strain evidence="2 3">RB1R16</strain>
    </source>
</reference>
<keyword evidence="3" id="KW-1185">Reference proteome</keyword>
<feature type="transmembrane region" description="Helical" evidence="1">
    <location>
        <begin position="117"/>
        <end position="140"/>
    </location>
</feature>
<gene>
    <name evidence="2" type="ORF">CJD36_009130</name>
</gene>
<evidence type="ECO:0000313" key="2">
    <source>
        <dbReference type="EMBL" id="PQJ11944.1"/>
    </source>
</evidence>
<feature type="transmembrane region" description="Helical" evidence="1">
    <location>
        <begin position="49"/>
        <end position="67"/>
    </location>
</feature>
<sequence>MVTLKQDFMSKELIKIFVSGFFATLGGLYGQEMESLKPITIPLCAATGGIFGILLYDIFFVLIYAKIGRKKLKSLFENHSVAIFFSIFVLFLTYSFYQDTYSRLLYSQYPKAYTTLLNYGIFVGVSSLCYILLQLMIGYYKNFIIDIIFLPFLIFFFTIINTFIALFFTVILAKYCHIGIFYDLAGQISSHVIFLLFVFVSFFTNWFIFSHFNEMKKILFVFKSR</sequence>
<feature type="transmembrane region" description="Helical" evidence="1">
    <location>
        <begin position="79"/>
        <end position="97"/>
    </location>
</feature>
<comment type="caution">
    <text evidence="2">The sequence shown here is derived from an EMBL/GenBank/DDBJ whole genome shotgun (WGS) entry which is preliminary data.</text>
</comment>
<feature type="transmembrane region" description="Helical" evidence="1">
    <location>
        <begin position="12"/>
        <end position="29"/>
    </location>
</feature>
<keyword evidence="1" id="KW-1133">Transmembrane helix</keyword>
<dbReference type="Proteomes" id="UP000239872">
    <property type="component" value="Unassembled WGS sequence"/>
</dbReference>
<evidence type="ECO:0000313" key="3">
    <source>
        <dbReference type="Proteomes" id="UP000239872"/>
    </source>
</evidence>
<name>A0A2S7SYZ9_9BACT</name>